<gene>
    <name evidence="1" type="ORF">LCGC14_2309540</name>
</gene>
<comment type="caution">
    <text evidence="1">The sequence shown here is derived from an EMBL/GenBank/DDBJ whole genome shotgun (WGS) entry which is preliminary data.</text>
</comment>
<protein>
    <submittedName>
        <fullName evidence="1">Uncharacterized protein</fullName>
    </submittedName>
</protein>
<accession>A0A0F9CL22</accession>
<reference evidence="1" key="1">
    <citation type="journal article" date="2015" name="Nature">
        <title>Complex archaea that bridge the gap between prokaryotes and eukaryotes.</title>
        <authorList>
            <person name="Spang A."/>
            <person name="Saw J.H."/>
            <person name="Jorgensen S.L."/>
            <person name="Zaremba-Niedzwiedzka K."/>
            <person name="Martijn J."/>
            <person name="Lind A.E."/>
            <person name="van Eijk R."/>
            <person name="Schleper C."/>
            <person name="Guy L."/>
            <person name="Ettema T.J."/>
        </authorList>
    </citation>
    <scope>NUCLEOTIDE SEQUENCE</scope>
</reference>
<dbReference type="AlphaFoldDB" id="A0A0F9CL22"/>
<organism evidence="1">
    <name type="scientific">marine sediment metagenome</name>
    <dbReference type="NCBI Taxonomy" id="412755"/>
    <lineage>
        <taxon>unclassified sequences</taxon>
        <taxon>metagenomes</taxon>
        <taxon>ecological metagenomes</taxon>
    </lineage>
</organism>
<dbReference type="EMBL" id="LAZR01032744">
    <property type="protein sequence ID" value="KKL50033.1"/>
    <property type="molecule type" value="Genomic_DNA"/>
</dbReference>
<proteinExistence type="predicted"/>
<name>A0A0F9CL22_9ZZZZ</name>
<evidence type="ECO:0000313" key="1">
    <source>
        <dbReference type="EMBL" id="KKL50033.1"/>
    </source>
</evidence>
<sequence length="73" mass="8260">MNLLSLPQMVEKLEELTFVPNRDGAIRPGTTLAREAVADLIVARPERALRRALDAMAKDARWWDLAVEIGQWC</sequence>